<protein>
    <recommendedName>
        <fullName evidence="3">DUF6286 domain-containing protein</fullName>
    </recommendedName>
</protein>
<proteinExistence type="predicted"/>
<accession>A0A1H1STW0</accession>
<keyword evidence="2" id="KW-0472">Membrane</keyword>
<evidence type="ECO:0000259" key="3">
    <source>
        <dbReference type="Pfam" id="PF19803"/>
    </source>
</evidence>
<feature type="region of interest" description="Disordered" evidence="1">
    <location>
        <begin position="168"/>
        <end position="189"/>
    </location>
</feature>
<dbReference type="Pfam" id="PF19803">
    <property type="entry name" value="DUF6286"/>
    <property type="match status" value="1"/>
</dbReference>
<dbReference type="RefSeq" id="WP_019193931.1">
    <property type="nucleotide sequence ID" value="NZ_LT629765.1"/>
</dbReference>
<name>A0A1H1STW0_9CORY</name>
<keyword evidence="2" id="KW-1133">Transmembrane helix</keyword>
<evidence type="ECO:0000256" key="1">
    <source>
        <dbReference type="SAM" id="MobiDB-lite"/>
    </source>
</evidence>
<dbReference type="Proteomes" id="UP000182237">
    <property type="component" value="Chromosome I"/>
</dbReference>
<reference evidence="4 5" key="1">
    <citation type="submission" date="2016-10" db="EMBL/GenBank/DDBJ databases">
        <authorList>
            <person name="de Groot N.N."/>
        </authorList>
    </citation>
    <scope>NUCLEOTIDE SEQUENCE [LARGE SCALE GENOMIC DNA]</scope>
    <source>
        <strain evidence="4 5">DSM 45434</strain>
    </source>
</reference>
<gene>
    <name evidence="4" type="ORF">SAMN04488539_1823</name>
</gene>
<dbReference type="STRING" id="1203190.GCA_000312345_01096"/>
<feature type="transmembrane region" description="Helical" evidence="2">
    <location>
        <begin position="69"/>
        <end position="90"/>
    </location>
</feature>
<keyword evidence="5" id="KW-1185">Reference proteome</keyword>
<dbReference type="eggNOG" id="COG1302">
    <property type="taxonomic scope" value="Bacteria"/>
</dbReference>
<evidence type="ECO:0000256" key="2">
    <source>
        <dbReference type="SAM" id="Phobius"/>
    </source>
</evidence>
<dbReference type="InterPro" id="IPR046253">
    <property type="entry name" value="DUF6286"/>
</dbReference>
<feature type="transmembrane region" description="Helical" evidence="2">
    <location>
        <begin position="16"/>
        <end position="38"/>
    </location>
</feature>
<evidence type="ECO:0000313" key="4">
    <source>
        <dbReference type="EMBL" id="SDS51460.1"/>
    </source>
</evidence>
<organism evidence="4 5">
    <name type="scientific">Corynebacterium timonense</name>
    <dbReference type="NCBI Taxonomy" id="441500"/>
    <lineage>
        <taxon>Bacteria</taxon>
        <taxon>Bacillati</taxon>
        <taxon>Actinomycetota</taxon>
        <taxon>Actinomycetes</taxon>
        <taxon>Mycobacteriales</taxon>
        <taxon>Corynebacteriaceae</taxon>
        <taxon>Corynebacterium</taxon>
    </lineage>
</organism>
<feature type="domain" description="DUF6286" evidence="3">
    <location>
        <begin position="80"/>
        <end position="177"/>
    </location>
</feature>
<dbReference type="OrthoDB" id="5197468at2"/>
<dbReference type="EMBL" id="LT629765">
    <property type="protein sequence ID" value="SDS51460.1"/>
    <property type="molecule type" value="Genomic_DNA"/>
</dbReference>
<evidence type="ECO:0000313" key="5">
    <source>
        <dbReference type="Proteomes" id="UP000182237"/>
    </source>
</evidence>
<dbReference type="AlphaFoldDB" id="A0A1H1STW0"/>
<keyword evidence="2" id="KW-0812">Transmembrane</keyword>
<sequence length="189" mass="20272">MPDHASPSPGGEPRGLAAVQWVTVLVGVALCALAGVIARDLGVRYGSDRPDDSWVADALRWLSELPVNAWTVAAGVVFAVLGLAFLVAAVRPRPRTHVRYASRASIWLRPVDIARRATYTAIQETGSSAVRSQATRSRVRVRVQDNGQGEAMATQVRQALTETFAGLSRPPRISVTLTPPPPTSEEATR</sequence>